<name>A0AAX5K1S4_ENSVE</name>
<accession>A0AAX5K1S4</accession>
<reference evidence="1 2" key="1">
    <citation type="submission" date="2022-12" db="EMBL/GenBank/DDBJ databases">
        <title>Chromosome-scale assembly of the Ensete ventricosum genome.</title>
        <authorList>
            <person name="Dussert Y."/>
            <person name="Stocks J."/>
            <person name="Wendawek A."/>
            <person name="Woldeyes F."/>
            <person name="Nichols R.A."/>
            <person name="Borrell J.S."/>
        </authorList>
    </citation>
    <scope>NUCLEOTIDE SEQUENCE [LARGE SCALE GENOMIC DNA]</scope>
    <source>
        <strain evidence="2">cv. Maze</strain>
        <tissue evidence="1">Seeds</tissue>
    </source>
</reference>
<comment type="caution">
    <text evidence="1">The sequence shown here is derived from an EMBL/GenBank/DDBJ whole genome shotgun (WGS) entry which is preliminary data.</text>
</comment>
<evidence type="ECO:0000313" key="1">
    <source>
        <dbReference type="EMBL" id="KAJ8454567.1"/>
    </source>
</evidence>
<keyword evidence="2" id="KW-1185">Reference proteome</keyword>
<dbReference type="EMBL" id="JAQQAF010000291">
    <property type="protein sequence ID" value="KAJ8454567.1"/>
    <property type="molecule type" value="Genomic_DNA"/>
</dbReference>
<dbReference type="Proteomes" id="UP001222027">
    <property type="component" value="Unassembled WGS sequence"/>
</dbReference>
<organism evidence="1 2">
    <name type="scientific">Ensete ventricosum</name>
    <name type="common">Abyssinian banana</name>
    <name type="synonym">Musa ensete</name>
    <dbReference type="NCBI Taxonomy" id="4639"/>
    <lineage>
        <taxon>Eukaryota</taxon>
        <taxon>Viridiplantae</taxon>
        <taxon>Streptophyta</taxon>
        <taxon>Embryophyta</taxon>
        <taxon>Tracheophyta</taxon>
        <taxon>Spermatophyta</taxon>
        <taxon>Magnoliopsida</taxon>
        <taxon>Liliopsida</taxon>
        <taxon>Zingiberales</taxon>
        <taxon>Musaceae</taxon>
        <taxon>Ensete</taxon>
    </lineage>
</organism>
<evidence type="ECO:0000313" key="2">
    <source>
        <dbReference type="Proteomes" id="UP001222027"/>
    </source>
</evidence>
<feature type="non-terminal residue" evidence="1">
    <location>
        <position position="1"/>
    </location>
</feature>
<protein>
    <submittedName>
        <fullName evidence="1">Uncharacterized protein</fullName>
    </submittedName>
</protein>
<proteinExistence type="predicted"/>
<sequence>SPDIVAYASDISASTLDSIVDNIRTNCPATTTTRLIQYYTRSIKYYRVNPIRTQIELKNTGWTKLLIDVTTINITTVGLSNTEPQEASNISNEIQGDILR</sequence>
<gene>
    <name evidence="1" type="ORF">OPV22_035211</name>
</gene>
<dbReference type="AlphaFoldDB" id="A0AAX5K1S4"/>